<name>A0A956NH14_UNCEI</name>
<dbReference type="Proteomes" id="UP000739538">
    <property type="component" value="Unassembled WGS sequence"/>
</dbReference>
<sequence>MTDDERRIRTIRDVFDAAGDIPMPAAKQTEKKNYAERFSRHMATCVANGLRKSFPTILPNEDGSRQESPARTAKGFKKLDVNFSTPELGLALGVSIKSIHFADAKTKRFTKNYSRNDNELRAEATDYHQRQPYSVLVGVLFLPAVACDDGGRDASSFGAAVKYFRNRAGRTNPHDDPDRFERFFIAVFDLDRSTCFFDVEKAPPKSGRPLPEECLDFEGFLAEVVRAYDTRNDPPFEWARE</sequence>
<reference evidence="1" key="1">
    <citation type="submission" date="2020-04" db="EMBL/GenBank/DDBJ databases">
        <authorList>
            <person name="Zhang T."/>
        </authorList>
    </citation>
    <scope>NUCLEOTIDE SEQUENCE</scope>
    <source>
        <strain evidence="1">HKST-UBA02</strain>
    </source>
</reference>
<proteinExistence type="predicted"/>
<organism evidence="1 2">
    <name type="scientific">Eiseniibacteriota bacterium</name>
    <dbReference type="NCBI Taxonomy" id="2212470"/>
    <lineage>
        <taxon>Bacteria</taxon>
        <taxon>Candidatus Eiseniibacteriota</taxon>
    </lineage>
</organism>
<evidence type="ECO:0000313" key="2">
    <source>
        <dbReference type="Proteomes" id="UP000739538"/>
    </source>
</evidence>
<evidence type="ECO:0008006" key="3">
    <source>
        <dbReference type="Google" id="ProtNLM"/>
    </source>
</evidence>
<gene>
    <name evidence="1" type="ORF">KDA27_23085</name>
</gene>
<dbReference type="AlphaFoldDB" id="A0A956NH14"/>
<dbReference type="EMBL" id="JAGQHS010000201">
    <property type="protein sequence ID" value="MCA9758696.1"/>
    <property type="molecule type" value="Genomic_DNA"/>
</dbReference>
<comment type="caution">
    <text evidence="1">The sequence shown here is derived from an EMBL/GenBank/DDBJ whole genome shotgun (WGS) entry which is preliminary data.</text>
</comment>
<evidence type="ECO:0000313" key="1">
    <source>
        <dbReference type="EMBL" id="MCA9758696.1"/>
    </source>
</evidence>
<accession>A0A956NH14</accession>
<reference evidence="1" key="2">
    <citation type="journal article" date="2021" name="Microbiome">
        <title>Successional dynamics and alternative stable states in a saline activated sludge microbial community over 9 years.</title>
        <authorList>
            <person name="Wang Y."/>
            <person name="Ye J."/>
            <person name="Ju F."/>
            <person name="Liu L."/>
            <person name="Boyd J.A."/>
            <person name="Deng Y."/>
            <person name="Parks D.H."/>
            <person name="Jiang X."/>
            <person name="Yin X."/>
            <person name="Woodcroft B.J."/>
            <person name="Tyson G.W."/>
            <person name="Hugenholtz P."/>
            <person name="Polz M.F."/>
            <person name="Zhang T."/>
        </authorList>
    </citation>
    <scope>NUCLEOTIDE SEQUENCE</scope>
    <source>
        <strain evidence="1">HKST-UBA02</strain>
    </source>
</reference>
<protein>
    <recommendedName>
        <fullName evidence="3">Restriction endonuclease</fullName>
    </recommendedName>
</protein>